<keyword evidence="1" id="KW-0472">Membrane</keyword>
<proteinExistence type="predicted"/>
<protein>
    <submittedName>
        <fullName evidence="3">TadE/TadG family type IV pilus assembly protein</fullName>
    </submittedName>
</protein>
<dbReference type="Proteomes" id="UP001220022">
    <property type="component" value="Unassembled WGS sequence"/>
</dbReference>
<keyword evidence="1" id="KW-0812">Transmembrane</keyword>
<accession>A0ABT5Z3Y2</accession>
<organism evidence="3 4">
    <name type="scientific">Streptantibioticus ferralitis</name>
    <dbReference type="NCBI Taxonomy" id="236510"/>
    <lineage>
        <taxon>Bacteria</taxon>
        <taxon>Bacillati</taxon>
        <taxon>Actinomycetota</taxon>
        <taxon>Actinomycetes</taxon>
        <taxon>Kitasatosporales</taxon>
        <taxon>Streptomycetaceae</taxon>
        <taxon>Streptantibioticus</taxon>
    </lineage>
</organism>
<dbReference type="Pfam" id="PF07811">
    <property type="entry name" value="TadE"/>
    <property type="match status" value="1"/>
</dbReference>
<name>A0ABT5Z3Y2_9ACTN</name>
<reference evidence="3 4" key="1">
    <citation type="submission" date="2023-03" db="EMBL/GenBank/DDBJ databases">
        <title>Draft genome sequence of type strain Streptomyces ferralitis JCM 14344.</title>
        <authorList>
            <person name="Klaysubun C."/>
            <person name="Duangmal K."/>
        </authorList>
    </citation>
    <scope>NUCLEOTIDE SEQUENCE [LARGE SCALE GENOMIC DNA]</scope>
    <source>
        <strain evidence="3 4">JCM 14344</strain>
    </source>
</reference>
<evidence type="ECO:0000259" key="2">
    <source>
        <dbReference type="Pfam" id="PF07811"/>
    </source>
</evidence>
<gene>
    <name evidence="3" type="ORF">P2L57_22440</name>
</gene>
<evidence type="ECO:0000313" key="3">
    <source>
        <dbReference type="EMBL" id="MDF2258377.1"/>
    </source>
</evidence>
<feature type="transmembrane region" description="Helical" evidence="1">
    <location>
        <begin position="41"/>
        <end position="58"/>
    </location>
</feature>
<dbReference type="RefSeq" id="WP_275817337.1">
    <property type="nucleotide sequence ID" value="NZ_BAAANM010000007.1"/>
</dbReference>
<evidence type="ECO:0000313" key="4">
    <source>
        <dbReference type="Proteomes" id="UP001220022"/>
    </source>
</evidence>
<keyword evidence="1" id="KW-1133">Transmembrane helix</keyword>
<dbReference type="EMBL" id="JARHTQ010000015">
    <property type="protein sequence ID" value="MDF2258377.1"/>
    <property type="molecule type" value="Genomic_DNA"/>
</dbReference>
<feature type="domain" description="TadE-like" evidence="2">
    <location>
        <begin position="35"/>
        <end position="77"/>
    </location>
</feature>
<comment type="caution">
    <text evidence="3">The sequence shown here is derived from an EMBL/GenBank/DDBJ whole genome shotgun (WGS) entry which is preliminary data.</text>
</comment>
<keyword evidence="4" id="KW-1185">Reference proteome</keyword>
<dbReference type="InterPro" id="IPR012495">
    <property type="entry name" value="TadE-like_dom"/>
</dbReference>
<sequence length="174" mass="18358">MTRPDSTTRDLHRAELPRWRQALRSWAELRGDTRGSATVELVLSIGILILLLWFLVYCGRLSDTRLRIEDVAHQAARAASSDRNPADAAADARSTATTALSDAGVTCQSLNVATSGTLQPGSTVTVSVSCTANLHDLALLQVPGAMTLSAHFASPVDLYRGTTVTANAAGGESP</sequence>
<evidence type="ECO:0000256" key="1">
    <source>
        <dbReference type="SAM" id="Phobius"/>
    </source>
</evidence>